<evidence type="ECO:0000313" key="3">
    <source>
        <dbReference type="EMBL" id="KAH0812496.1"/>
    </source>
</evidence>
<dbReference type="Pfam" id="PF21788">
    <property type="entry name" value="TNP-like_GBD"/>
    <property type="match status" value="1"/>
</dbReference>
<organism evidence="3 4">
    <name type="scientific">Tenebrio molitor</name>
    <name type="common">Yellow mealworm beetle</name>
    <dbReference type="NCBI Taxonomy" id="7067"/>
    <lineage>
        <taxon>Eukaryota</taxon>
        <taxon>Metazoa</taxon>
        <taxon>Ecdysozoa</taxon>
        <taxon>Arthropoda</taxon>
        <taxon>Hexapoda</taxon>
        <taxon>Insecta</taxon>
        <taxon>Pterygota</taxon>
        <taxon>Neoptera</taxon>
        <taxon>Endopterygota</taxon>
        <taxon>Coleoptera</taxon>
        <taxon>Polyphaga</taxon>
        <taxon>Cucujiformia</taxon>
        <taxon>Tenebrionidae</taxon>
        <taxon>Tenebrio</taxon>
    </lineage>
</organism>
<dbReference type="AlphaFoldDB" id="A0A8J6LGP9"/>
<comment type="caution">
    <text evidence="3">The sequence shown here is derived from an EMBL/GenBank/DDBJ whole genome shotgun (WGS) entry which is preliminary data.</text>
</comment>
<feature type="domain" description="Transposable element P transposase-like GTP-binding insertion" evidence="2">
    <location>
        <begin position="483"/>
        <end position="573"/>
    </location>
</feature>
<name>A0A8J6LGP9_TENMO</name>
<dbReference type="Proteomes" id="UP000719412">
    <property type="component" value="Unassembled WGS sequence"/>
</dbReference>
<evidence type="ECO:0000259" key="2">
    <source>
        <dbReference type="Pfam" id="PF21788"/>
    </source>
</evidence>
<gene>
    <name evidence="3" type="ORF">GEV33_010295</name>
</gene>
<reference evidence="3" key="1">
    <citation type="journal article" date="2020" name="J Insects Food Feed">
        <title>The yellow mealworm (Tenebrio molitor) genome: a resource for the emerging insects as food and feed industry.</title>
        <authorList>
            <person name="Eriksson T."/>
            <person name="Andere A."/>
            <person name="Kelstrup H."/>
            <person name="Emery V."/>
            <person name="Picard C."/>
        </authorList>
    </citation>
    <scope>NUCLEOTIDE SEQUENCE</scope>
    <source>
        <strain evidence="3">Stoneville</strain>
        <tissue evidence="3">Whole head</tissue>
    </source>
</reference>
<proteinExistence type="predicted"/>
<accession>A0A8J6LGP9</accession>
<feature type="region of interest" description="Disordered" evidence="1">
    <location>
        <begin position="250"/>
        <end position="302"/>
    </location>
</feature>
<keyword evidence="4" id="KW-1185">Reference proteome</keyword>
<reference evidence="3" key="2">
    <citation type="submission" date="2021-08" db="EMBL/GenBank/DDBJ databases">
        <authorList>
            <person name="Eriksson T."/>
        </authorList>
    </citation>
    <scope>NUCLEOTIDE SEQUENCE</scope>
    <source>
        <strain evidence="3">Stoneville</strain>
        <tissue evidence="3">Whole head</tissue>
    </source>
</reference>
<feature type="compositionally biased region" description="Pro residues" evidence="1">
    <location>
        <begin position="277"/>
        <end position="290"/>
    </location>
</feature>
<dbReference type="InterPro" id="IPR048366">
    <property type="entry name" value="TNP-like_GBD"/>
</dbReference>
<protein>
    <recommendedName>
        <fullName evidence="2">Transposable element P transposase-like GTP-binding insertion domain-containing protein</fullName>
    </recommendedName>
</protein>
<evidence type="ECO:0000313" key="4">
    <source>
        <dbReference type="Proteomes" id="UP000719412"/>
    </source>
</evidence>
<sequence length="575" mass="65515">MITPEEWAKVCGHVDKVVAKYMETEHLLDEASEEFKFVVNTGDSDHEFTDLSDDDNVDGGGLSITFAPRQLLPILKMLRAGAPDAEDVHVIGQALNGIPGFGWEQFEGPVVAPAIHGPQMVRITQQTIDFWTDFVDEELDEREIRWTDVDYRIFQKIVQSMGSKKGFNIAIDLSSGQGTLSQTVQVPEWRIDRSCEWFTMGDVTEYDQKLGAAHVQPSRFKGSYTTSYWRGEITPRRVMAAILAGQEGKAENFDPSKLGRKRESAPPKPKAVSRTPKPGPSSPDLPPPTHPQREPTAQRNSPIISEAIFGIDVSVTEIAPRQEFSAGYQRLIDMSLETDIGRMLDEEATSYNKKLETHTKNAEDLELYQNKINNATLRFLQSQLSQQSKRARGRQFSTEDKLLALQNGMKKKEIAKNIKDIITELNSIELIVDSTVCDQYNKAAVNYLVEETKMNRRKNNLDHDSYSFFIDDNEVLPLFDFPHLLKGIRNNMLNYNVHFKWKGEEEVASWAHVETLYKLDNDEQDFRMLPKLTDEHVVKSQIKKMKVKHAAQIFSHRVQSTMRGLIKYGKFNFQV</sequence>
<dbReference type="EMBL" id="JABDTM020025997">
    <property type="protein sequence ID" value="KAH0812496.1"/>
    <property type="molecule type" value="Genomic_DNA"/>
</dbReference>
<evidence type="ECO:0000256" key="1">
    <source>
        <dbReference type="SAM" id="MobiDB-lite"/>
    </source>
</evidence>